<protein>
    <submittedName>
        <fullName evidence="1">Uncharacterized protein</fullName>
    </submittedName>
</protein>
<dbReference type="Proteomes" id="UP000092462">
    <property type="component" value="Unassembled WGS sequence"/>
</dbReference>
<evidence type="ECO:0000313" key="1">
    <source>
        <dbReference type="EnsemblMetazoa" id="PPAI010428-PA"/>
    </source>
</evidence>
<dbReference type="EnsemblMetazoa" id="PPAI010428-RA">
    <property type="protein sequence ID" value="PPAI010428-PA"/>
    <property type="gene ID" value="PPAI010428"/>
</dbReference>
<dbReference type="AlphaFoldDB" id="A0A1B0DPJ2"/>
<proteinExistence type="predicted"/>
<sequence>MHTKQTKPRKIPRTQETITVRKVTHVILMLRVLILTPSTRVPVVRASKEMGFIVRTTRGGVTYFLWAHQFMALLIRIEIT</sequence>
<name>A0A1B0DPJ2_PHLPP</name>
<reference evidence="1" key="1">
    <citation type="submission" date="2022-08" db="UniProtKB">
        <authorList>
            <consortium name="EnsemblMetazoa"/>
        </authorList>
    </citation>
    <scope>IDENTIFICATION</scope>
    <source>
        <strain evidence="1">Israel</strain>
    </source>
</reference>
<accession>A0A1B0DPJ2</accession>
<dbReference type="VEuPathDB" id="VectorBase:PPAI010428"/>
<keyword evidence="2" id="KW-1185">Reference proteome</keyword>
<organism evidence="1 2">
    <name type="scientific">Phlebotomus papatasi</name>
    <name type="common">Sandfly</name>
    <dbReference type="NCBI Taxonomy" id="29031"/>
    <lineage>
        <taxon>Eukaryota</taxon>
        <taxon>Metazoa</taxon>
        <taxon>Ecdysozoa</taxon>
        <taxon>Arthropoda</taxon>
        <taxon>Hexapoda</taxon>
        <taxon>Insecta</taxon>
        <taxon>Pterygota</taxon>
        <taxon>Neoptera</taxon>
        <taxon>Endopterygota</taxon>
        <taxon>Diptera</taxon>
        <taxon>Nematocera</taxon>
        <taxon>Psychodoidea</taxon>
        <taxon>Psychodidae</taxon>
        <taxon>Phlebotomus</taxon>
        <taxon>Phlebotomus</taxon>
    </lineage>
</organism>
<dbReference type="EMBL" id="AJVK01008109">
    <property type="status" value="NOT_ANNOTATED_CDS"/>
    <property type="molecule type" value="Genomic_DNA"/>
</dbReference>
<evidence type="ECO:0000313" key="2">
    <source>
        <dbReference type="Proteomes" id="UP000092462"/>
    </source>
</evidence>